<dbReference type="Pfam" id="PF01554">
    <property type="entry name" value="MatE"/>
    <property type="match status" value="2"/>
</dbReference>
<keyword evidence="15" id="KW-1185">Reference proteome</keyword>
<dbReference type="EMBL" id="CP106878">
    <property type="protein sequence ID" value="WAA11053.1"/>
    <property type="molecule type" value="Genomic_DNA"/>
</dbReference>
<dbReference type="NCBIfam" id="TIGR00797">
    <property type="entry name" value="matE"/>
    <property type="match status" value="1"/>
</dbReference>
<dbReference type="PANTHER" id="PTHR43298">
    <property type="entry name" value="MULTIDRUG RESISTANCE PROTEIN NORM-RELATED"/>
    <property type="match status" value="1"/>
</dbReference>
<feature type="transmembrane region" description="Helical" evidence="13">
    <location>
        <begin position="244"/>
        <end position="266"/>
    </location>
</feature>
<evidence type="ECO:0000256" key="5">
    <source>
        <dbReference type="ARBA" id="ARBA00022448"/>
    </source>
</evidence>
<keyword evidence="5" id="KW-0813">Transport</keyword>
<evidence type="ECO:0000256" key="8">
    <source>
        <dbReference type="ARBA" id="ARBA00022692"/>
    </source>
</evidence>
<keyword evidence="9 13" id="KW-1133">Transmembrane helix</keyword>
<comment type="function">
    <text evidence="1">Multidrug efflux pump.</text>
</comment>
<sequence>MYKTDRLKEKFHMFFTIFFPIFITQIGLSLIQFFDTMMSGRVSSNDLAGVAIAGSLWSPVYTGLSGILIATTPIVSSLFGANKKEDIRNSVIQAVYVALVIVIGIVLLGSFALIPVLQFMHLDPSVERIAQYYLITLSFGILPLFVYNVLRSFIDGLGQTKTTMVITLLSVPINVCFNYLFIFGKFGFPKLGGVGAGVASAITYWVVLFITIIIVMKQRPFSGYKLFQKFYFVEWKKWKELFKIGVPIGLSIFFEVSIFSVITLLMSRYDTITIASYQAAVNFTSILYMFPLSISMALTILVAYEIGSGRTKDAKQYSWLGIGLSIGMAAVNALLLYTFKYEIAGFYTKEEDVLQLTASFLMFALCFQFSDGIQASVQGALRGYKDVNITFITTLIAYWVIGLPLGTLLANGTSLGPFGYWIGLIAGLTAGAIGLSTRLVYIQRKVGKKNQVLRKNE</sequence>
<proteinExistence type="inferred from homology"/>
<organism evidence="14 15">
    <name type="scientific">Fervidibacillus albus</name>
    <dbReference type="NCBI Taxonomy" id="2980026"/>
    <lineage>
        <taxon>Bacteria</taxon>
        <taxon>Bacillati</taxon>
        <taxon>Bacillota</taxon>
        <taxon>Bacilli</taxon>
        <taxon>Bacillales</taxon>
        <taxon>Bacillaceae</taxon>
        <taxon>Fervidibacillus</taxon>
    </lineage>
</organism>
<dbReference type="AlphaFoldDB" id="A0A9E8LWL1"/>
<evidence type="ECO:0000256" key="1">
    <source>
        <dbReference type="ARBA" id="ARBA00003408"/>
    </source>
</evidence>
<feature type="transmembrane region" description="Helical" evidence="13">
    <location>
        <begin position="359"/>
        <end position="377"/>
    </location>
</feature>
<dbReference type="Proteomes" id="UP001164718">
    <property type="component" value="Chromosome"/>
</dbReference>
<feature type="transmembrane region" description="Helical" evidence="13">
    <location>
        <begin position="286"/>
        <end position="307"/>
    </location>
</feature>
<dbReference type="GO" id="GO:0006811">
    <property type="term" value="P:monoatomic ion transport"/>
    <property type="evidence" value="ECO:0007669"/>
    <property type="project" value="UniProtKB-KW"/>
</dbReference>
<gene>
    <name evidence="14" type="ORF">OE104_07045</name>
</gene>
<feature type="transmembrane region" description="Helical" evidence="13">
    <location>
        <begin position="319"/>
        <end position="339"/>
    </location>
</feature>
<feature type="transmembrane region" description="Helical" evidence="13">
    <location>
        <begin position="129"/>
        <end position="150"/>
    </location>
</feature>
<dbReference type="GO" id="GO:0005886">
    <property type="term" value="C:plasma membrane"/>
    <property type="evidence" value="ECO:0007669"/>
    <property type="project" value="UniProtKB-SubCell"/>
</dbReference>
<dbReference type="InterPro" id="IPR050222">
    <property type="entry name" value="MATE_MdtK"/>
</dbReference>
<feature type="transmembrane region" description="Helical" evidence="13">
    <location>
        <begin position="162"/>
        <end position="182"/>
    </location>
</feature>
<evidence type="ECO:0000313" key="15">
    <source>
        <dbReference type="Proteomes" id="UP001164718"/>
    </source>
</evidence>
<feature type="transmembrane region" description="Helical" evidence="13">
    <location>
        <begin position="94"/>
        <end position="117"/>
    </location>
</feature>
<dbReference type="CDD" id="cd13131">
    <property type="entry name" value="MATE_NorM_like"/>
    <property type="match status" value="1"/>
</dbReference>
<keyword evidence="8 13" id="KW-0812">Transmembrane</keyword>
<dbReference type="GO" id="GO:0042910">
    <property type="term" value="F:xenobiotic transmembrane transporter activity"/>
    <property type="evidence" value="ECO:0007669"/>
    <property type="project" value="InterPro"/>
</dbReference>
<dbReference type="GO" id="GO:0015297">
    <property type="term" value="F:antiporter activity"/>
    <property type="evidence" value="ECO:0007669"/>
    <property type="project" value="UniProtKB-KW"/>
</dbReference>
<feature type="transmembrane region" description="Helical" evidence="13">
    <location>
        <begin position="194"/>
        <end position="216"/>
    </location>
</feature>
<evidence type="ECO:0000256" key="12">
    <source>
        <dbReference type="ARBA" id="ARBA00031636"/>
    </source>
</evidence>
<comment type="subcellular location">
    <subcellularLocation>
        <location evidence="2">Cell membrane</location>
        <topology evidence="2">Multi-pass membrane protein</topology>
    </subcellularLocation>
</comment>
<feature type="transmembrane region" description="Helical" evidence="13">
    <location>
        <begin position="389"/>
        <end position="412"/>
    </location>
</feature>
<name>A0A9E8LWL1_9BACI</name>
<feature type="transmembrane region" description="Helical" evidence="13">
    <location>
        <begin position="12"/>
        <end position="34"/>
    </location>
</feature>
<keyword evidence="11 13" id="KW-0472">Membrane</keyword>
<accession>A0A9E8LWL1</accession>
<evidence type="ECO:0000256" key="7">
    <source>
        <dbReference type="ARBA" id="ARBA00022475"/>
    </source>
</evidence>
<evidence type="ECO:0000256" key="11">
    <source>
        <dbReference type="ARBA" id="ARBA00023136"/>
    </source>
</evidence>
<evidence type="ECO:0000256" key="9">
    <source>
        <dbReference type="ARBA" id="ARBA00022989"/>
    </source>
</evidence>
<keyword evidence="10" id="KW-0406">Ion transport</keyword>
<evidence type="ECO:0000313" key="14">
    <source>
        <dbReference type="EMBL" id="WAA11053.1"/>
    </source>
</evidence>
<dbReference type="RefSeq" id="WP_275418869.1">
    <property type="nucleotide sequence ID" value="NZ_CP106878.1"/>
</dbReference>
<evidence type="ECO:0000256" key="2">
    <source>
        <dbReference type="ARBA" id="ARBA00004651"/>
    </source>
</evidence>
<feature type="transmembrane region" description="Helical" evidence="13">
    <location>
        <begin position="60"/>
        <end position="82"/>
    </location>
</feature>
<dbReference type="PANTHER" id="PTHR43298:SF2">
    <property type="entry name" value="FMN_FAD EXPORTER YEEO-RELATED"/>
    <property type="match status" value="1"/>
</dbReference>
<protein>
    <recommendedName>
        <fullName evidence="4">Probable multidrug resistance protein NorM</fullName>
    </recommendedName>
    <alternativeName>
        <fullName evidence="12">Multidrug-efflux transporter</fullName>
    </alternativeName>
</protein>
<dbReference type="KEGG" id="faf:OE104_07045"/>
<evidence type="ECO:0000256" key="10">
    <source>
        <dbReference type="ARBA" id="ARBA00023065"/>
    </source>
</evidence>
<dbReference type="PIRSF" id="PIRSF006603">
    <property type="entry name" value="DinF"/>
    <property type="match status" value="1"/>
</dbReference>
<keyword evidence="7" id="KW-1003">Cell membrane</keyword>
<dbReference type="InterPro" id="IPR048279">
    <property type="entry name" value="MdtK-like"/>
</dbReference>
<evidence type="ECO:0000256" key="13">
    <source>
        <dbReference type="SAM" id="Phobius"/>
    </source>
</evidence>
<feature type="transmembrane region" description="Helical" evidence="13">
    <location>
        <begin position="418"/>
        <end position="441"/>
    </location>
</feature>
<comment type="similarity">
    <text evidence="3">Belongs to the multi antimicrobial extrusion (MATE) (TC 2.A.66.1) family.</text>
</comment>
<keyword evidence="6" id="KW-0050">Antiport</keyword>
<evidence type="ECO:0000256" key="3">
    <source>
        <dbReference type="ARBA" id="ARBA00010199"/>
    </source>
</evidence>
<reference evidence="14" key="1">
    <citation type="submission" date="2022-09" db="EMBL/GenBank/DDBJ databases">
        <title>Complete Genomes of Fervidibacillus albus and Fervidibacillus halotolerans isolated from tidal flat sediments.</title>
        <authorList>
            <person name="Kwon K.K."/>
            <person name="Yang S.-H."/>
            <person name="Park M.J."/>
            <person name="Oh H.-M."/>
        </authorList>
    </citation>
    <scope>NUCLEOTIDE SEQUENCE</scope>
    <source>
        <strain evidence="14">MEBiC13591</strain>
    </source>
</reference>
<dbReference type="InterPro" id="IPR002528">
    <property type="entry name" value="MATE_fam"/>
</dbReference>
<evidence type="ECO:0000256" key="4">
    <source>
        <dbReference type="ARBA" id="ARBA00020268"/>
    </source>
</evidence>
<evidence type="ECO:0000256" key="6">
    <source>
        <dbReference type="ARBA" id="ARBA00022449"/>
    </source>
</evidence>